<name>A0A842IT26_9FLAO</name>
<dbReference type="AlphaFoldDB" id="A0A842IT26"/>
<dbReference type="PANTHER" id="PTHR42899">
    <property type="entry name" value="SPERMATOGENESIS-ASSOCIATED PROTEIN 20"/>
    <property type="match status" value="1"/>
</dbReference>
<dbReference type="SUPFAM" id="SSF48208">
    <property type="entry name" value="Six-hairpin glycosidases"/>
    <property type="match status" value="1"/>
</dbReference>
<keyword evidence="3" id="KW-1185">Reference proteome</keyword>
<accession>A0A842IT26</accession>
<proteinExistence type="predicted"/>
<dbReference type="CDD" id="cd02955">
    <property type="entry name" value="SSP411"/>
    <property type="match status" value="1"/>
</dbReference>
<dbReference type="InterPro" id="IPR004879">
    <property type="entry name" value="Ssp411-like_TRX"/>
</dbReference>
<dbReference type="Gene3D" id="1.50.10.20">
    <property type="match status" value="1"/>
</dbReference>
<dbReference type="SUPFAM" id="SSF52833">
    <property type="entry name" value="Thioredoxin-like"/>
    <property type="match status" value="1"/>
</dbReference>
<dbReference type="InterPro" id="IPR012341">
    <property type="entry name" value="6hp_glycosidase-like_sf"/>
</dbReference>
<dbReference type="Proteomes" id="UP000533900">
    <property type="component" value="Unassembled WGS sequence"/>
</dbReference>
<dbReference type="EMBL" id="JACLCP010000005">
    <property type="protein sequence ID" value="MBC2846322.1"/>
    <property type="molecule type" value="Genomic_DNA"/>
</dbReference>
<dbReference type="Gene3D" id="1.50.10.10">
    <property type="match status" value="1"/>
</dbReference>
<dbReference type="Gene3D" id="3.40.30.10">
    <property type="entry name" value="Glutaredoxin"/>
    <property type="match status" value="1"/>
</dbReference>
<dbReference type="RefSeq" id="WP_185790038.1">
    <property type="nucleotide sequence ID" value="NZ_JACLCP010000005.1"/>
</dbReference>
<feature type="domain" description="Spermatogenesis-associated protein 20-like TRX" evidence="1">
    <location>
        <begin position="34"/>
        <end position="186"/>
    </location>
</feature>
<dbReference type="GO" id="GO:0005975">
    <property type="term" value="P:carbohydrate metabolic process"/>
    <property type="evidence" value="ECO:0007669"/>
    <property type="project" value="InterPro"/>
</dbReference>
<comment type="caution">
    <text evidence="2">The sequence shown here is derived from an EMBL/GenBank/DDBJ whole genome shotgun (WGS) entry which is preliminary data.</text>
</comment>
<evidence type="ECO:0000313" key="2">
    <source>
        <dbReference type="EMBL" id="MBC2846322.1"/>
    </source>
</evidence>
<sequence>MTNKAVYYITLMIFLLGCSQSNTSISKSEGKKSNALINETSPYLLQHAYNPVDWKAWNDDALQLAKDQNKLIVISVGYSACHWCHVMEEESFENDSVAKLMNDNFINIKVDREERPDIDQIYMNAVQLMTGSGGWPLNCITLPDGRPVFGGTYFTKAQWIKILKDMSSLYQKDPKKVISFAEKLTEGVRNSDLITVKKERVDFDTELLGVAVKEFTKSLDFKDGGQKGSPKFPSSSHLDFLLRYSFQTNNDQLKDYVVTTLTKMANGGIYDQIEGGFSRYSVDDKWHIPHFEKMLYDNAQLVSLYSKAYQLTKNIDFKEIVEETLNFVDSEFLTKEGAFFSSLDADSENSQGELEEGVYYTWTQDELQSLLGDDFELFKDYYNINAKGKWENDLYVLYRTANDSIFTEAHDLSFENFDAKKESWKQKLMAVRYKRHKPKLDDKVLTSWNALMLKAYIDAFNAIGSKAYLKKATDNANFIINNQLSSDGALYHSYKNGKSTIDGFSEDYAHVISAFIELYQTTLNEKWLDSSKVLLDYTIENFLNKESSMFYFTSDSSTNLITRKTEVYDNVIPSSNSVLAENLFKLGHYYSDKTYLKLGNQMLKNVNDEMLEIPSVYTNWMSLYLNYSNPYYEVAISGKDANTKLKALKTYYIPNILISGATTESTLPLLKNKFIEDKTLIYVCVNGTCKLPVDSVNKALSQILK</sequence>
<dbReference type="PIRSF" id="PIRSF006402">
    <property type="entry name" value="UCP006402_thioredoxin"/>
    <property type="match status" value="1"/>
</dbReference>
<dbReference type="InterPro" id="IPR024705">
    <property type="entry name" value="Ssp411"/>
</dbReference>
<gene>
    <name evidence="2" type="ORF">H7F21_14550</name>
</gene>
<dbReference type="InterPro" id="IPR008928">
    <property type="entry name" value="6-hairpin_glycosidase_sf"/>
</dbReference>
<reference evidence="2" key="1">
    <citation type="submission" date="2020-08" db="EMBL/GenBank/DDBJ databases">
        <title>Winogradskyella ouciana sp. nov., isolated from the hadal seawater of the Mariana Trench.</title>
        <authorList>
            <person name="He X."/>
        </authorList>
    </citation>
    <scope>NUCLEOTIDE SEQUENCE [LARGE SCALE GENOMIC DNA]</scope>
    <source>
        <strain evidence="2">KCTC 52348</strain>
    </source>
</reference>
<dbReference type="PANTHER" id="PTHR42899:SF1">
    <property type="entry name" value="SPERMATOGENESIS-ASSOCIATED PROTEIN 20"/>
    <property type="match status" value="1"/>
</dbReference>
<organism evidence="2 3">
    <name type="scientific">Winogradskyella flava</name>
    <dbReference type="NCBI Taxonomy" id="1884876"/>
    <lineage>
        <taxon>Bacteria</taxon>
        <taxon>Pseudomonadati</taxon>
        <taxon>Bacteroidota</taxon>
        <taxon>Flavobacteriia</taxon>
        <taxon>Flavobacteriales</taxon>
        <taxon>Flavobacteriaceae</taxon>
        <taxon>Winogradskyella</taxon>
    </lineage>
</organism>
<dbReference type="InterPro" id="IPR036249">
    <property type="entry name" value="Thioredoxin-like_sf"/>
</dbReference>
<evidence type="ECO:0000313" key="3">
    <source>
        <dbReference type="Proteomes" id="UP000533900"/>
    </source>
</evidence>
<dbReference type="PROSITE" id="PS51257">
    <property type="entry name" value="PROKAR_LIPOPROTEIN"/>
    <property type="match status" value="1"/>
</dbReference>
<evidence type="ECO:0000259" key="1">
    <source>
        <dbReference type="Pfam" id="PF03190"/>
    </source>
</evidence>
<protein>
    <submittedName>
        <fullName evidence="2">Thioredoxin domain-containing protein</fullName>
    </submittedName>
</protein>
<dbReference type="Pfam" id="PF03190">
    <property type="entry name" value="Thioredox_DsbH"/>
    <property type="match status" value="1"/>
</dbReference>